<dbReference type="Proteomes" id="UP001055093">
    <property type="component" value="Unassembled WGS sequence"/>
</dbReference>
<evidence type="ECO:0008006" key="4">
    <source>
        <dbReference type="Google" id="ProtNLM"/>
    </source>
</evidence>
<comment type="caution">
    <text evidence="2">The sequence shown here is derived from an EMBL/GenBank/DDBJ whole genome shotgun (WGS) entry which is preliminary data.</text>
</comment>
<protein>
    <recommendedName>
        <fullName evidence="4">Phage abortive infection protein</fullName>
    </recommendedName>
</protein>
<keyword evidence="1" id="KW-0812">Transmembrane</keyword>
<organism evidence="2 3">
    <name type="scientific">Methylorubrum suomiense</name>
    <dbReference type="NCBI Taxonomy" id="144191"/>
    <lineage>
        <taxon>Bacteria</taxon>
        <taxon>Pseudomonadati</taxon>
        <taxon>Pseudomonadota</taxon>
        <taxon>Alphaproteobacteria</taxon>
        <taxon>Hyphomicrobiales</taxon>
        <taxon>Methylobacteriaceae</taxon>
        <taxon>Methylorubrum</taxon>
    </lineage>
</organism>
<gene>
    <name evidence="2" type="ORF">BGCPKDLD_3024</name>
</gene>
<keyword evidence="1" id="KW-1133">Transmembrane helix</keyword>
<feature type="transmembrane region" description="Helical" evidence="1">
    <location>
        <begin position="44"/>
        <end position="62"/>
    </location>
</feature>
<reference evidence="2" key="1">
    <citation type="journal article" date="2021" name="Front. Microbiol.">
        <title>Comprehensive Comparative Genomics and Phenotyping of Methylobacterium Species.</title>
        <authorList>
            <person name="Alessa O."/>
            <person name="Ogura Y."/>
            <person name="Fujitani Y."/>
            <person name="Takami H."/>
            <person name="Hayashi T."/>
            <person name="Sahin N."/>
            <person name="Tani A."/>
        </authorList>
    </citation>
    <scope>NUCLEOTIDE SEQUENCE</scope>
    <source>
        <strain evidence="2">DSM 14458</strain>
    </source>
</reference>
<evidence type="ECO:0000313" key="3">
    <source>
        <dbReference type="Proteomes" id="UP001055093"/>
    </source>
</evidence>
<feature type="transmembrane region" description="Helical" evidence="1">
    <location>
        <begin position="6"/>
        <end position="23"/>
    </location>
</feature>
<evidence type="ECO:0000256" key="1">
    <source>
        <dbReference type="SAM" id="Phobius"/>
    </source>
</evidence>
<name>A0ABQ4V0I2_9HYPH</name>
<reference evidence="2" key="2">
    <citation type="submission" date="2021-08" db="EMBL/GenBank/DDBJ databases">
        <authorList>
            <person name="Tani A."/>
            <person name="Ola A."/>
            <person name="Ogura Y."/>
            <person name="Katsura K."/>
            <person name="Hayashi T."/>
        </authorList>
    </citation>
    <scope>NUCLEOTIDE SEQUENCE</scope>
    <source>
        <strain evidence="2">DSM 14458</strain>
    </source>
</reference>
<sequence length="319" mass="37054">MIISFYVLSIFSMLLGGVSSYFHGIYSKKSEKIKERVAEFFRNAFIQVAAMLFALATALVVYNNGRMEKELEAKNFEQSSISTTLAIRSAVIEKGLRQFLREKNIYYVWSVCPPTNSEDDQRNVRNFQGMSDACKEKIVSIANEIVRNQQSTKEYLRATIESVDLRDDWSKNPFLQKYVDRKVLKRFLQIQETMEFNAERVLATASEIEQTEISKDKFVNLIYLIMNYSNNMNLFKKNSILYLITFYASFQNVNDKSDSAIKFQERLKDYTAQNNRMLSEISLEGFVNSIMKQVDTCNFQGLVCDEAVRSIVSRRYILD</sequence>
<keyword evidence="1" id="KW-0472">Membrane</keyword>
<keyword evidence="3" id="KW-1185">Reference proteome</keyword>
<dbReference type="EMBL" id="BPRE01000008">
    <property type="protein sequence ID" value="GJE76432.1"/>
    <property type="molecule type" value="Genomic_DNA"/>
</dbReference>
<accession>A0ABQ4V0I2</accession>
<evidence type="ECO:0000313" key="2">
    <source>
        <dbReference type="EMBL" id="GJE76432.1"/>
    </source>
</evidence>
<proteinExistence type="predicted"/>
<dbReference type="RefSeq" id="WP_137829261.1">
    <property type="nucleotide sequence ID" value="NZ_BPRE01000008.1"/>
</dbReference>